<evidence type="ECO:0000313" key="2">
    <source>
        <dbReference type="Proteomes" id="UP000553632"/>
    </source>
</evidence>
<comment type="caution">
    <text evidence="1">The sequence shown here is derived from an EMBL/GenBank/DDBJ whole genome shotgun (WGS) entry which is preliminary data.</text>
</comment>
<proteinExistence type="predicted"/>
<sequence>MDQMSYQLRVYCGRLLEVLQAAGRASVQIRVRPEVTTHHTQTPGSFRCFGMLTRQKIDVERPGDGQEAGPVKCGYQRAHADHLPQVLGDFGEELISWLKLNLLEYQHAQLVHMKDADWNPSPLPTEAGIDGRRLVEDFVSFLDGALNVKWPGRREQQLGLRAVYRHSAEEIAEVVRRILLHGSGRLTRDTLIGHALGLRLPRKGMTSFKHARPLQRHYVRAVIEPLALGSGVFDDLRKDMLA</sequence>
<dbReference type="Proteomes" id="UP000553632">
    <property type="component" value="Unassembled WGS sequence"/>
</dbReference>
<keyword evidence="2" id="KW-1185">Reference proteome</keyword>
<protein>
    <submittedName>
        <fullName evidence="1">Uncharacterized protein</fullName>
    </submittedName>
</protein>
<name>A0A7J6SAP5_PEROL</name>
<dbReference type="AlphaFoldDB" id="A0A7J6SAP5"/>
<reference evidence="1 2" key="1">
    <citation type="submission" date="2020-04" db="EMBL/GenBank/DDBJ databases">
        <title>Perkinsus olseni comparative genomics.</title>
        <authorList>
            <person name="Bogema D.R."/>
        </authorList>
    </citation>
    <scope>NUCLEOTIDE SEQUENCE [LARGE SCALE GENOMIC DNA]</scope>
    <source>
        <strain evidence="1 2">ATCC PRA-207</strain>
    </source>
</reference>
<evidence type="ECO:0000313" key="1">
    <source>
        <dbReference type="EMBL" id="KAF4729725.1"/>
    </source>
</evidence>
<accession>A0A7J6SAP5</accession>
<feature type="non-terminal residue" evidence="1">
    <location>
        <position position="1"/>
    </location>
</feature>
<gene>
    <name evidence="1" type="ORF">FOZ63_013851</name>
</gene>
<organism evidence="1 2">
    <name type="scientific">Perkinsus olseni</name>
    <name type="common">Perkinsus atlanticus</name>
    <dbReference type="NCBI Taxonomy" id="32597"/>
    <lineage>
        <taxon>Eukaryota</taxon>
        <taxon>Sar</taxon>
        <taxon>Alveolata</taxon>
        <taxon>Perkinsozoa</taxon>
        <taxon>Perkinsea</taxon>
        <taxon>Perkinsida</taxon>
        <taxon>Perkinsidae</taxon>
        <taxon>Perkinsus</taxon>
    </lineage>
</organism>
<dbReference type="EMBL" id="JABANO010019732">
    <property type="protein sequence ID" value="KAF4729725.1"/>
    <property type="molecule type" value="Genomic_DNA"/>
</dbReference>